<dbReference type="AlphaFoldDB" id="A0A448XMZ6"/>
<reference evidence="1" key="1">
    <citation type="submission" date="2018-11" db="EMBL/GenBank/DDBJ databases">
        <authorList>
            <consortium name="Pathogen Informatics"/>
        </authorList>
    </citation>
    <scope>NUCLEOTIDE SEQUENCE</scope>
</reference>
<protein>
    <submittedName>
        <fullName evidence="1">Uncharacterized protein</fullName>
    </submittedName>
</protein>
<dbReference type="EMBL" id="CAAALY010265515">
    <property type="protein sequence ID" value="VEL40582.1"/>
    <property type="molecule type" value="Genomic_DNA"/>
</dbReference>
<comment type="caution">
    <text evidence="1">The sequence shown here is derived from an EMBL/GenBank/DDBJ whole genome shotgun (WGS) entry which is preliminary data.</text>
</comment>
<keyword evidence="2" id="KW-1185">Reference proteome</keyword>
<sequence length="82" mass="9221">MITPSDAWLPWLVVGIKWSERAGVGRRCLQFVSKKGVPKWLTNGPSQVARIYALSTCFRREVSAATKNRKHVVLIEEVVRAA</sequence>
<accession>A0A448XMZ6</accession>
<proteinExistence type="predicted"/>
<dbReference type="Proteomes" id="UP000784294">
    <property type="component" value="Unassembled WGS sequence"/>
</dbReference>
<organism evidence="1 2">
    <name type="scientific">Protopolystoma xenopodis</name>
    <dbReference type="NCBI Taxonomy" id="117903"/>
    <lineage>
        <taxon>Eukaryota</taxon>
        <taxon>Metazoa</taxon>
        <taxon>Spiralia</taxon>
        <taxon>Lophotrochozoa</taxon>
        <taxon>Platyhelminthes</taxon>
        <taxon>Monogenea</taxon>
        <taxon>Polyopisthocotylea</taxon>
        <taxon>Polystomatidea</taxon>
        <taxon>Polystomatidae</taxon>
        <taxon>Protopolystoma</taxon>
    </lineage>
</organism>
<evidence type="ECO:0000313" key="2">
    <source>
        <dbReference type="Proteomes" id="UP000784294"/>
    </source>
</evidence>
<evidence type="ECO:0000313" key="1">
    <source>
        <dbReference type="EMBL" id="VEL40582.1"/>
    </source>
</evidence>
<gene>
    <name evidence="1" type="ORF">PXEA_LOCUS34022</name>
</gene>
<name>A0A448XMZ6_9PLAT</name>